<evidence type="ECO:0000259" key="8">
    <source>
        <dbReference type="Pfam" id="PF02687"/>
    </source>
</evidence>
<evidence type="ECO:0000256" key="2">
    <source>
        <dbReference type="ARBA" id="ARBA00022475"/>
    </source>
</evidence>
<reference evidence="10" key="1">
    <citation type="journal article" date="2007" name="Proc. Natl. Acad. Sci. U.S.A.">
        <title>Genome sequencing reveals complex secondary metabolome in the marine actinomycete Salinispora tropica.</title>
        <authorList>
            <person name="Udwary D.W."/>
            <person name="Zeigler L."/>
            <person name="Asolkar R.N."/>
            <person name="Singan V."/>
            <person name="Lapidus A."/>
            <person name="Fenical W."/>
            <person name="Jensen P.R."/>
            <person name="Moore B.S."/>
        </authorList>
    </citation>
    <scope>NUCLEOTIDE SEQUENCE [LARGE SCALE GENOMIC DNA]</scope>
    <source>
        <strain evidence="10">ATCC BAA-916 / DSM 44818 / CNB-440</strain>
    </source>
</reference>
<keyword evidence="4 7" id="KW-1133">Transmembrane helix</keyword>
<proteinExistence type="predicted"/>
<dbReference type="GO" id="GO:0005886">
    <property type="term" value="C:plasma membrane"/>
    <property type="evidence" value="ECO:0007669"/>
    <property type="project" value="UniProtKB-SubCell"/>
</dbReference>
<protein>
    <recommendedName>
        <fullName evidence="8">ABC3 transporter permease C-terminal domain-containing protein</fullName>
    </recommendedName>
</protein>
<dbReference type="HOGENOM" id="CLU_634442_0_0_11"/>
<evidence type="ECO:0000313" key="9">
    <source>
        <dbReference type="EMBL" id="ABP53808.1"/>
    </source>
</evidence>
<name>A4X4K8_SALTO</name>
<feature type="transmembrane region" description="Helical" evidence="7">
    <location>
        <begin position="116"/>
        <end position="138"/>
    </location>
</feature>
<evidence type="ECO:0000256" key="3">
    <source>
        <dbReference type="ARBA" id="ARBA00022692"/>
    </source>
</evidence>
<feature type="transmembrane region" description="Helical" evidence="7">
    <location>
        <begin position="67"/>
        <end position="86"/>
    </location>
</feature>
<feature type="region of interest" description="Disordered" evidence="6">
    <location>
        <begin position="1"/>
        <end position="31"/>
    </location>
</feature>
<dbReference type="InterPro" id="IPR003838">
    <property type="entry name" value="ABC3_permease_C"/>
</dbReference>
<evidence type="ECO:0000313" key="10">
    <source>
        <dbReference type="Proteomes" id="UP000000235"/>
    </source>
</evidence>
<comment type="subcellular location">
    <subcellularLocation>
        <location evidence="1">Cell membrane</location>
        <topology evidence="1">Multi-pass membrane protein</topology>
    </subcellularLocation>
</comment>
<keyword evidence="2" id="KW-1003">Cell membrane</keyword>
<dbReference type="Pfam" id="PF02687">
    <property type="entry name" value="FtsX"/>
    <property type="match status" value="1"/>
</dbReference>
<organism evidence="9 10">
    <name type="scientific">Salinispora tropica (strain ATCC BAA-916 / DSM 44818 / JCM 13857 / NBRC 105044 / CNB-440)</name>
    <dbReference type="NCBI Taxonomy" id="369723"/>
    <lineage>
        <taxon>Bacteria</taxon>
        <taxon>Bacillati</taxon>
        <taxon>Actinomycetota</taxon>
        <taxon>Actinomycetes</taxon>
        <taxon>Micromonosporales</taxon>
        <taxon>Micromonosporaceae</taxon>
        <taxon>Salinispora</taxon>
    </lineage>
</organism>
<evidence type="ECO:0000256" key="7">
    <source>
        <dbReference type="SAM" id="Phobius"/>
    </source>
</evidence>
<evidence type="ECO:0000256" key="1">
    <source>
        <dbReference type="ARBA" id="ARBA00004651"/>
    </source>
</evidence>
<accession>A4X4K8</accession>
<keyword evidence="10" id="KW-1185">Reference proteome</keyword>
<feature type="transmembrane region" description="Helical" evidence="7">
    <location>
        <begin position="352"/>
        <end position="385"/>
    </location>
</feature>
<feature type="compositionally biased region" description="Low complexity" evidence="6">
    <location>
        <begin position="12"/>
        <end position="27"/>
    </location>
</feature>
<dbReference type="EMBL" id="CP000667">
    <property type="protein sequence ID" value="ABP53808.1"/>
    <property type="molecule type" value="Genomic_DNA"/>
</dbReference>
<feature type="compositionally biased region" description="Pro residues" evidence="6">
    <location>
        <begin position="1"/>
        <end position="11"/>
    </location>
</feature>
<feature type="transmembrane region" description="Helical" evidence="7">
    <location>
        <begin position="397"/>
        <end position="417"/>
    </location>
</feature>
<keyword evidence="3 7" id="KW-0812">Transmembrane</keyword>
<evidence type="ECO:0000256" key="4">
    <source>
        <dbReference type="ARBA" id="ARBA00022989"/>
    </source>
</evidence>
<dbReference type="Proteomes" id="UP000000235">
    <property type="component" value="Chromosome"/>
</dbReference>
<dbReference type="AlphaFoldDB" id="A4X4K8"/>
<dbReference type="STRING" id="369723.Strop_1340"/>
<feature type="domain" description="ABC3 transporter permease C-terminal" evidence="8">
    <location>
        <begin position="311"/>
        <end position="421"/>
    </location>
</feature>
<sequence length="432" mass="44235">MWWPAPPPSPGGAPAAPESGPSVAAASDPERRPSTLRVVPLVVGVVLVLGTTIAALLHTPLTHADRILIAGFILIAVGLIAAGPVLTYRIAQIAARGARGTAGVIAMNRIRQHPRATFRAVSGLVAAVFLVSVFSAAITTAISDSPSAQGSEQLSSSILVAGLDSPPQADATTAASHRTALTAAASQIAHTAGVTATAIGSYYPDEGVGFTASDAARVGLPTPDGTSHLQVTGTFFSGGPLAIRPATAPGPTPAILVVSTDGTTHSVERARTAILGSELRLSSPPTTRVDHEGSRVEAWATRYANLAHLGILVATLISAVSLAVSSIAAILDRKRVLGLLRLMGMPASTVRRVIIAEAALPLATVFALCVGLGILTAWCIVAGLTEGRRTITWPPPSYYLVLATSLTLAATAVLATFRTARTNTTIEATRIE</sequence>
<evidence type="ECO:0000256" key="6">
    <source>
        <dbReference type="SAM" id="MobiDB-lite"/>
    </source>
</evidence>
<gene>
    <name evidence="9" type="ordered locus">Strop_1340</name>
</gene>
<dbReference type="KEGG" id="stp:Strop_1340"/>
<keyword evidence="5 7" id="KW-0472">Membrane</keyword>
<evidence type="ECO:0000256" key="5">
    <source>
        <dbReference type="ARBA" id="ARBA00023136"/>
    </source>
</evidence>
<feature type="transmembrane region" description="Helical" evidence="7">
    <location>
        <begin position="38"/>
        <end position="61"/>
    </location>
</feature>
<dbReference type="eggNOG" id="COG3127">
    <property type="taxonomic scope" value="Bacteria"/>
</dbReference>
<feature type="transmembrane region" description="Helical" evidence="7">
    <location>
        <begin position="306"/>
        <end position="331"/>
    </location>
</feature>